<feature type="chain" id="PRO_5034532479" description="G-protein coupled receptors family 2 profile 1 domain-containing protein" evidence="5">
    <location>
        <begin position="34"/>
        <end position="615"/>
    </location>
</feature>
<dbReference type="InterPro" id="IPR043838">
    <property type="entry name" value="AGRB_N"/>
</dbReference>
<dbReference type="SMART" id="SM00209">
    <property type="entry name" value="TSP1"/>
    <property type="match status" value="4"/>
</dbReference>
<keyword evidence="5" id="KW-0732">Signal</keyword>
<dbReference type="GO" id="GO:0004930">
    <property type="term" value="F:G protein-coupled receptor activity"/>
    <property type="evidence" value="ECO:0007669"/>
    <property type="project" value="InterPro"/>
</dbReference>
<keyword evidence="2" id="KW-0677">Repeat</keyword>
<dbReference type="PANTHER" id="PTHR22906:SF21">
    <property type="entry name" value="SEMA DOMAIN-CONTAINING PROTEIN"/>
    <property type="match status" value="1"/>
</dbReference>
<dbReference type="InterPro" id="IPR000884">
    <property type="entry name" value="TSP1_rpt"/>
</dbReference>
<dbReference type="FunFam" id="2.20.100.10:FF:000001">
    <property type="entry name" value="semaphorin-5A isoform X1"/>
    <property type="match status" value="1"/>
</dbReference>
<dbReference type="SMART" id="SM00008">
    <property type="entry name" value="HormR"/>
    <property type="match status" value="1"/>
</dbReference>
<evidence type="ECO:0000259" key="6">
    <source>
        <dbReference type="PROSITE" id="PS50227"/>
    </source>
</evidence>
<sequence>MIHPRRVTVQCQRMRAAAPLGFCILLIARLDLALDIDINHPSCLIILQDHFHGVFSSNDIYDRNVTSCQWILFNPKPKGLSAFVKLSVNSQHSCQAFSIRLTLADSHRSSGNTNITIELCNEEVYKRPWISQWDNSNIAITISFSAGSWSRYQANQTNGIATTNEWPVGDSVELSFLFLDVPQPNEEACSVLCGWLESCQGASQPFWECGASLALCHCPGSGFVGRLGSRFSWEQQVGALGCDETKDGCLAASHSRSTNRALQSEPRWFRRAMSLQFPHLDSFPSLAKLGEEVGEQWSEWSVCSVTCGQGSQVRIRACSPALQGPPCVGAIRERHPCMLSHICPAHGAWEVWTQWSLCSLTCGRGVRKRRRVCNLPEPEGVPCEGPGTQTKVCNVALCPVDGHWAEWGTWTRCSVTCGSGTRQHGRDCVSPVHGGAECTGQWSETQSCTASPCPVHGVWSPWATWTHCSASCGPGIRRRSRRCLGPHQGGRPCLGVREETDTCLQPSCPEAHEVCEEEMAEGLLWGKSHAGRTTQRRCPPDATGKVSRRCVISVTGVAVWEPVLLINCTSLEMDLLQQSTLQTLLCLLNPHAAELCTLWLYPVVNGIYDVYLFTQ</sequence>
<evidence type="ECO:0000256" key="2">
    <source>
        <dbReference type="ARBA" id="ARBA00022737"/>
    </source>
</evidence>
<dbReference type="PRINTS" id="PR01705">
    <property type="entry name" value="TSP1REPEAT"/>
</dbReference>
<feature type="signal peptide" evidence="5">
    <location>
        <begin position="1"/>
        <end position="33"/>
    </location>
</feature>
<dbReference type="FunFam" id="2.20.100.10:FF:000003">
    <property type="entry name" value="Adhesion G protein-coupled receptor B2"/>
    <property type="match status" value="1"/>
</dbReference>
<protein>
    <recommendedName>
        <fullName evidence="6">G-protein coupled receptors family 2 profile 1 domain-containing protein</fullName>
    </recommendedName>
</protein>
<evidence type="ECO:0000313" key="7">
    <source>
        <dbReference type="Ensembl" id="ENSEBUP00000007854.1"/>
    </source>
</evidence>
<dbReference type="Gene3D" id="4.10.1240.10">
    <property type="entry name" value="GPCR, family 2, extracellular hormone receptor domain"/>
    <property type="match status" value="1"/>
</dbReference>
<dbReference type="PROSITE" id="PS50092">
    <property type="entry name" value="TSP1"/>
    <property type="match status" value="4"/>
</dbReference>
<dbReference type="Gene3D" id="2.20.100.10">
    <property type="entry name" value="Thrombospondin type-1 (TSP1) repeat"/>
    <property type="match status" value="4"/>
</dbReference>
<evidence type="ECO:0000256" key="4">
    <source>
        <dbReference type="ARBA" id="ARBA00023180"/>
    </source>
</evidence>
<evidence type="ECO:0000256" key="5">
    <source>
        <dbReference type="SAM" id="SignalP"/>
    </source>
</evidence>
<dbReference type="PRINTS" id="PR01694">
    <property type="entry name" value="BAIPRECURSOR"/>
</dbReference>
<dbReference type="Ensembl" id="ENSEBUT00000008343.1">
    <property type="protein sequence ID" value="ENSEBUP00000007854.1"/>
    <property type="gene ID" value="ENSEBUG00000005113.1"/>
</dbReference>
<dbReference type="PANTHER" id="PTHR22906">
    <property type="entry name" value="PROPERDIN"/>
    <property type="match status" value="1"/>
</dbReference>
<keyword evidence="1" id="KW-0597">Phosphoprotein</keyword>
<feature type="domain" description="G-protein coupled receptors family 2 profile 1" evidence="6">
    <location>
        <begin position="502"/>
        <end position="572"/>
    </location>
</feature>
<dbReference type="InterPro" id="IPR001879">
    <property type="entry name" value="GPCR_2_extracellular_dom"/>
</dbReference>
<keyword evidence="8" id="KW-1185">Reference proteome</keyword>
<dbReference type="GO" id="GO:0005886">
    <property type="term" value="C:plasma membrane"/>
    <property type="evidence" value="ECO:0007669"/>
    <property type="project" value="InterPro"/>
</dbReference>
<dbReference type="Proteomes" id="UP000694388">
    <property type="component" value="Unplaced"/>
</dbReference>
<dbReference type="AlphaFoldDB" id="A0A8C4WPB5"/>
<evidence type="ECO:0000256" key="1">
    <source>
        <dbReference type="ARBA" id="ARBA00022553"/>
    </source>
</evidence>
<proteinExistence type="predicted"/>
<dbReference type="GO" id="GO:0016525">
    <property type="term" value="P:negative regulation of angiogenesis"/>
    <property type="evidence" value="ECO:0007669"/>
    <property type="project" value="InterPro"/>
</dbReference>
<organism evidence="7 8">
    <name type="scientific">Eptatretus burgeri</name>
    <name type="common">Inshore hagfish</name>
    <dbReference type="NCBI Taxonomy" id="7764"/>
    <lineage>
        <taxon>Eukaryota</taxon>
        <taxon>Metazoa</taxon>
        <taxon>Chordata</taxon>
        <taxon>Craniata</taxon>
        <taxon>Vertebrata</taxon>
        <taxon>Cyclostomata</taxon>
        <taxon>Myxini</taxon>
        <taxon>Myxiniformes</taxon>
        <taxon>Myxinidae</taxon>
        <taxon>Eptatretinae</taxon>
        <taxon>Eptatretus</taxon>
    </lineage>
</organism>
<keyword evidence="4" id="KW-0325">Glycoprotein</keyword>
<keyword evidence="3" id="KW-1015">Disulfide bond</keyword>
<dbReference type="GeneTree" id="ENSGT00940000155081"/>
<dbReference type="PROSITE" id="PS50227">
    <property type="entry name" value="G_PROTEIN_RECEP_F2_3"/>
    <property type="match status" value="1"/>
</dbReference>
<evidence type="ECO:0000256" key="3">
    <source>
        <dbReference type="ARBA" id="ARBA00023157"/>
    </source>
</evidence>
<accession>A0A8C4WPB5</accession>
<reference evidence="7" key="1">
    <citation type="submission" date="2025-08" db="UniProtKB">
        <authorList>
            <consortium name="Ensembl"/>
        </authorList>
    </citation>
    <scope>IDENTIFICATION</scope>
</reference>
<dbReference type="InterPro" id="IPR036445">
    <property type="entry name" value="GPCR_2_extracell_dom_sf"/>
</dbReference>
<dbReference type="InterPro" id="IPR052065">
    <property type="entry name" value="Compl_asym_regulator"/>
</dbReference>
<dbReference type="Pfam" id="PF19188">
    <property type="entry name" value="AGRB_N"/>
    <property type="match status" value="1"/>
</dbReference>
<reference evidence="7" key="2">
    <citation type="submission" date="2025-09" db="UniProtKB">
        <authorList>
            <consortium name="Ensembl"/>
        </authorList>
    </citation>
    <scope>IDENTIFICATION</scope>
</reference>
<dbReference type="SUPFAM" id="SSF82895">
    <property type="entry name" value="TSP-1 type 1 repeat"/>
    <property type="match status" value="4"/>
</dbReference>
<dbReference type="Pfam" id="PF00090">
    <property type="entry name" value="TSP_1"/>
    <property type="match status" value="4"/>
</dbReference>
<dbReference type="InterPro" id="IPR008077">
    <property type="entry name" value="GPCR_2_brain_angio_inhib"/>
</dbReference>
<dbReference type="InterPro" id="IPR036383">
    <property type="entry name" value="TSP1_rpt_sf"/>
</dbReference>
<evidence type="ECO:0000313" key="8">
    <source>
        <dbReference type="Proteomes" id="UP000694388"/>
    </source>
</evidence>
<name>A0A8C4WPB5_EPTBU</name>